<dbReference type="Pfam" id="PF14395">
    <property type="entry name" value="COOH-NH2_lig"/>
    <property type="match status" value="1"/>
</dbReference>
<dbReference type="Proteomes" id="UP000198915">
    <property type="component" value="Unassembled WGS sequence"/>
</dbReference>
<organism evidence="1 2">
    <name type="scientific">Brevibacillus centrosporus</name>
    <dbReference type="NCBI Taxonomy" id="54910"/>
    <lineage>
        <taxon>Bacteria</taxon>
        <taxon>Bacillati</taxon>
        <taxon>Bacillota</taxon>
        <taxon>Bacilli</taxon>
        <taxon>Bacillales</taxon>
        <taxon>Paenibacillaceae</taxon>
        <taxon>Brevibacillus</taxon>
    </lineage>
</organism>
<proteinExistence type="predicted"/>
<keyword evidence="1" id="KW-0436">Ligase</keyword>
<accession>A0A1I3P2S7</accession>
<dbReference type="STRING" id="1884381.SAMN05518846_102238"/>
<keyword evidence="2" id="KW-1185">Reference proteome</keyword>
<gene>
    <name evidence="1" type="ORF">SAMN05518846_102238</name>
</gene>
<sequence>MPARKHQGEQVLPQMTANAKEAVEFLKRPEVCRWLLRLGGIPVTSGKSSLPGWRTYQVSLYQEHVLDMVRSSESPHWLLQKLADPELETVVLPSADPEINLVKSIAARSLYASGIDAGQVTIMAASAHRAKVVRVDPDWPLKSVDLFVEKAEKWWDSKMAAQPQELSAMGADPEFALRKTDGGMALASDYLKVNGIVGCDTTRYREELAMHQHPVAELRPAPSEDPDELFFHVHDALKLAGKKINNRHIEWLAGGMPFPGYPIGGHIHFGGLTPTFSLRRKLDAYLAIPLVLIEDSGCRQRRKRYGFLGDVREKEYGFEYRTLPSWLVHPDVTRGLLHLAHLVVSCQHELKAAPHLQLPVIKAYYRGDKNYLIEYVLKIWKELKTLPGYTLSRTHLDRYFTYLLSTEFWPATEDLRKSWGFV</sequence>
<protein>
    <submittedName>
        <fullName evidence="1">Phage phiEco32-like COOH.NH2 ligase-type 2</fullName>
    </submittedName>
</protein>
<dbReference type="RefSeq" id="WP_258957564.1">
    <property type="nucleotide sequence ID" value="NZ_FORT01000002.1"/>
</dbReference>
<evidence type="ECO:0000313" key="2">
    <source>
        <dbReference type="Proteomes" id="UP000198915"/>
    </source>
</evidence>
<reference evidence="2" key="1">
    <citation type="submission" date="2016-10" db="EMBL/GenBank/DDBJ databases">
        <authorList>
            <person name="Varghese N."/>
            <person name="Submissions S."/>
        </authorList>
    </citation>
    <scope>NUCLEOTIDE SEQUENCE [LARGE SCALE GENOMIC DNA]</scope>
    <source>
        <strain evidence="2">OK042</strain>
    </source>
</reference>
<evidence type="ECO:0000313" key="1">
    <source>
        <dbReference type="EMBL" id="SFJ15637.1"/>
    </source>
</evidence>
<dbReference type="AlphaFoldDB" id="A0A1I3P2S7"/>
<dbReference type="InterPro" id="IPR025681">
    <property type="entry name" value="COOH-NH2_lig"/>
</dbReference>
<dbReference type="EMBL" id="FORT01000002">
    <property type="protein sequence ID" value="SFJ15637.1"/>
    <property type="molecule type" value="Genomic_DNA"/>
</dbReference>
<name>A0A1I3P2S7_9BACL</name>
<dbReference type="GO" id="GO:0016874">
    <property type="term" value="F:ligase activity"/>
    <property type="evidence" value="ECO:0007669"/>
    <property type="project" value="UniProtKB-KW"/>
</dbReference>